<evidence type="ECO:0000256" key="8">
    <source>
        <dbReference type="ARBA" id="ARBA00022840"/>
    </source>
</evidence>
<dbReference type="Pfam" id="PF00005">
    <property type="entry name" value="ABC_tran"/>
    <property type="match status" value="2"/>
</dbReference>
<dbReference type="PROSITE" id="PS50893">
    <property type="entry name" value="ABC_TRANSPORTER_2"/>
    <property type="match status" value="2"/>
</dbReference>
<dbReference type="AlphaFoldDB" id="A0A2A2LIY3"/>
<keyword evidence="11 14" id="KW-0472">Membrane</keyword>
<feature type="transmembrane region" description="Helical" evidence="14">
    <location>
        <begin position="461"/>
        <end position="486"/>
    </location>
</feature>
<keyword evidence="6" id="KW-0677">Repeat</keyword>
<keyword evidence="4" id="KW-0813">Transport</keyword>
<feature type="transmembrane region" description="Helical" evidence="14">
    <location>
        <begin position="506"/>
        <end position="525"/>
    </location>
</feature>
<evidence type="ECO:0000256" key="10">
    <source>
        <dbReference type="ARBA" id="ARBA00022989"/>
    </source>
</evidence>
<dbReference type="Gene3D" id="3.40.50.300">
    <property type="entry name" value="P-loop containing nucleotide triphosphate hydrolases"/>
    <property type="match status" value="2"/>
</dbReference>
<dbReference type="STRING" id="2018661.A0A2A2LIY3"/>
<dbReference type="InterPro" id="IPR011527">
    <property type="entry name" value="ABC1_TM_dom"/>
</dbReference>
<dbReference type="GO" id="GO:0015421">
    <property type="term" value="F:ABC-type oligopeptide transporter activity"/>
    <property type="evidence" value="ECO:0007669"/>
    <property type="project" value="TreeGrafter"/>
</dbReference>
<feature type="transmembrane region" description="Helical" evidence="14">
    <location>
        <begin position="6"/>
        <end position="28"/>
    </location>
</feature>
<evidence type="ECO:0000313" key="18">
    <source>
        <dbReference type="Proteomes" id="UP000218231"/>
    </source>
</evidence>
<feature type="non-terminal residue" evidence="17">
    <location>
        <position position="845"/>
    </location>
</feature>
<dbReference type="InterPro" id="IPR003439">
    <property type="entry name" value="ABC_transporter-like_ATP-bd"/>
</dbReference>
<dbReference type="PROSITE" id="PS00211">
    <property type="entry name" value="ABC_TRANSPORTER_1"/>
    <property type="match status" value="2"/>
</dbReference>
<keyword evidence="8" id="KW-0067">ATP-binding</keyword>
<dbReference type="GO" id="GO:0005524">
    <property type="term" value="F:ATP binding"/>
    <property type="evidence" value="ECO:0007669"/>
    <property type="project" value="UniProtKB-KW"/>
</dbReference>
<feature type="domain" description="ABC transporter" evidence="15">
    <location>
        <begin position="627"/>
        <end position="845"/>
    </location>
</feature>
<dbReference type="InterPro" id="IPR039421">
    <property type="entry name" value="Type_1_exporter"/>
</dbReference>
<comment type="caution">
    <text evidence="17">The sequence shown here is derived from an EMBL/GenBank/DDBJ whole genome shotgun (WGS) entry which is preliminary data.</text>
</comment>
<evidence type="ECO:0000256" key="2">
    <source>
        <dbReference type="ARBA" id="ARBA00007577"/>
    </source>
</evidence>
<evidence type="ECO:0000256" key="11">
    <source>
        <dbReference type="ARBA" id="ARBA00023136"/>
    </source>
</evidence>
<evidence type="ECO:0000256" key="5">
    <source>
        <dbReference type="ARBA" id="ARBA00022692"/>
    </source>
</evidence>
<feature type="domain" description="ABC transmembrane type-1" evidence="16">
    <location>
        <begin position="1"/>
        <end position="152"/>
    </location>
</feature>
<evidence type="ECO:0000256" key="3">
    <source>
        <dbReference type="ARBA" id="ARBA00012191"/>
    </source>
</evidence>
<keyword evidence="9" id="KW-1278">Translocase</keyword>
<gene>
    <name evidence="17" type="ORF">WR25_08539</name>
</gene>
<dbReference type="Pfam" id="PF00664">
    <property type="entry name" value="ABC_membrane"/>
    <property type="match status" value="2"/>
</dbReference>
<dbReference type="InterPro" id="IPR036640">
    <property type="entry name" value="ABC1_TM_sf"/>
</dbReference>
<feature type="domain" description="ABC transmembrane type-1" evidence="16">
    <location>
        <begin position="524"/>
        <end position="605"/>
    </location>
</feature>
<evidence type="ECO:0000256" key="13">
    <source>
        <dbReference type="ARBA" id="ARBA00034018"/>
    </source>
</evidence>
<dbReference type="FunFam" id="3.40.50.300:FF:000479">
    <property type="entry name" value="Multidrug resistance protein 1A"/>
    <property type="match status" value="1"/>
</dbReference>
<keyword evidence="12" id="KW-0325">Glycoprotein</keyword>
<evidence type="ECO:0000256" key="4">
    <source>
        <dbReference type="ARBA" id="ARBA00022448"/>
    </source>
</evidence>
<evidence type="ECO:0000313" key="17">
    <source>
        <dbReference type="EMBL" id="PAV86203.1"/>
    </source>
</evidence>
<comment type="similarity">
    <text evidence="2">Belongs to the ABC transporter superfamily. ABCB family. Multidrug resistance exporter (TC 3.A.1.201) subfamily.</text>
</comment>
<dbReference type="InterPro" id="IPR017871">
    <property type="entry name" value="ABC_transporter-like_CS"/>
</dbReference>
<evidence type="ECO:0000256" key="6">
    <source>
        <dbReference type="ARBA" id="ARBA00022737"/>
    </source>
</evidence>
<keyword evidence="10 14" id="KW-1133">Transmembrane helix</keyword>
<keyword evidence="18" id="KW-1185">Reference proteome</keyword>
<dbReference type="PANTHER" id="PTHR43394">
    <property type="entry name" value="ATP-DEPENDENT PERMEASE MDL1, MITOCHONDRIAL"/>
    <property type="match status" value="1"/>
</dbReference>
<keyword evidence="7" id="KW-0547">Nucleotide-binding</keyword>
<evidence type="ECO:0000259" key="16">
    <source>
        <dbReference type="PROSITE" id="PS50929"/>
    </source>
</evidence>
<protein>
    <recommendedName>
        <fullName evidence="3">ABC-type xenobiotic transporter</fullName>
        <ecNumber evidence="3">7.6.2.2</ecNumber>
    </recommendedName>
</protein>
<dbReference type="Proteomes" id="UP000218231">
    <property type="component" value="Unassembled WGS sequence"/>
</dbReference>
<sequence length="845" mass="93908">MSFTINVQLALIASIISPFLLVGTILLAKWMSEMYEKMSIESEKAGSLASQALSSIKTVMAFNGQRHEMNKYRKILEIRKWIAIKYKIYCGMLDGFQHFSFYVIEFGAYYFGTKYVYESELNGGDVMKVFYLVIFATSNLKEGGSHLSHIAMGIGAAKPIVKILKKEPEIEVEQSEGVKPEIDGKIEFRNVFFAYPTRPEINVLKGISFCVEPGERVAIVGASGSGKSSIVNLLLRFYEHHLGNIKIDGTELRDFDMKHLRSKIGVVNQEPVLFNATIEENIRFARPSATQPEIYEALIKANAYDFVTSFPKGIKTIVGERGAQLSGGQKQRVAIARALIRSPEIVLLDEATSALDSQNEAIVQEAIDKIVEVGSHEELMTKKSEYYEMVMAQSLTEITEEDFDVIAKEHDRQPLIQRSISTTNHDETEHEDDISRLKKELEEESAEKGTLFKLITYSKPVTVLIFSGMVVGCIHGFCMPALGIVTSKMVDAYSHSGEELLELGNFWASLFLIVGIIDGACWLILTSLTFPFNMWAENKLAHFLEGATKKDMKALESASRVAIEALENVKTVRSLSMENVVMQRVSAILDLAHQSNKKRSLIQILNEVPEIDNLSNDGATPDSKKEIALQNVAFAYPQRPDHTVLQNFSLEMSPGKTTALVGTSGSGKSTIVSLIERFYDPVSGIILLGDTPLPEIQPRHLRSRMALVAQEPVLFDCSIRENITYGLDDDVPIQQIEHAMELANIKSFVGTLPQGIDTLIGERGAQLSGGQRQRIAIARALIREPDILLLDEATSALDRQNELLVQEALDKASEKRTTIMIAHRLSTIVNAHQIVIMKSGSIAEI</sequence>
<comment type="catalytic activity">
    <reaction evidence="13">
        <text>ATP + H2O + xenobioticSide 1 = ADP + phosphate + xenobioticSide 2.</text>
        <dbReference type="EC" id="7.6.2.2"/>
    </reaction>
</comment>
<dbReference type="InterPro" id="IPR003593">
    <property type="entry name" value="AAA+_ATPase"/>
</dbReference>
<keyword evidence="5 14" id="KW-0812">Transmembrane</keyword>
<dbReference type="GO" id="GO:0005743">
    <property type="term" value="C:mitochondrial inner membrane"/>
    <property type="evidence" value="ECO:0007669"/>
    <property type="project" value="TreeGrafter"/>
</dbReference>
<dbReference type="SUPFAM" id="SSF90123">
    <property type="entry name" value="ABC transporter transmembrane region"/>
    <property type="match status" value="2"/>
</dbReference>
<dbReference type="GO" id="GO:0090374">
    <property type="term" value="P:oligopeptide export from mitochondrion"/>
    <property type="evidence" value="ECO:0007669"/>
    <property type="project" value="TreeGrafter"/>
</dbReference>
<evidence type="ECO:0000256" key="9">
    <source>
        <dbReference type="ARBA" id="ARBA00022967"/>
    </source>
</evidence>
<proteinExistence type="inferred from homology"/>
<evidence type="ECO:0000256" key="14">
    <source>
        <dbReference type="SAM" id="Phobius"/>
    </source>
</evidence>
<dbReference type="FunFam" id="3.40.50.300:FF:000604">
    <property type="entry name" value="ABC transporter B family member 28"/>
    <property type="match status" value="1"/>
</dbReference>
<dbReference type="PANTHER" id="PTHR43394:SF27">
    <property type="entry name" value="ATP-DEPENDENT TRANSLOCASE ABCB1-LIKE"/>
    <property type="match status" value="1"/>
</dbReference>
<accession>A0A2A2LIY3</accession>
<evidence type="ECO:0000256" key="7">
    <source>
        <dbReference type="ARBA" id="ARBA00022741"/>
    </source>
</evidence>
<dbReference type="SUPFAM" id="SSF52540">
    <property type="entry name" value="P-loop containing nucleoside triphosphate hydrolases"/>
    <property type="match status" value="2"/>
</dbReference>
<dbReference type="PROSITE" id="PS50929">
    <property type="entry name" value="ABC_TM1F"/>
    <property type="match status" value="2"/>
</dbReference>
<dbReference type="EMBL" id="LIAE01006696">
    <property type="protein sequence ID" value="PAV86203.1"/>
    <property type="molecule type" value="Genomic_DNA"/>
</dbReference>
<evidence type="ECO:0000259" key="15">
    <source>
        <dbReference type="PROSITE" id="PS50893"/>
    </source>
</evidence>
<dbReference type="Gene3D" id="1.20.1560.10">
    <property type="entry name" value="ABC transporter type 1, transmembrane domain"/>
    <property type="match status" value="2"/>
</dbReference>
<comment type="subcellular location">
    <subcellularLocation>
        <location evidence="1">Membrane</location>
        <topology evidence="1">Multi-pass membrane protein</topology>
    </subcellularLocation>
</comment>
<evidence type="ECO:0000256" key="12">
    <source>
        <dbReference type="ARBA" id="ARBA00023180"/>
    </source>
</evidence>
<feature type="domain" description="ABC transporter" evidence="15">
    <location>
        <begin position="186"/>
        <end position="428"/>
    </location>
</feature>
<dbReference type="EC" id="7.6.2.2" evidence="3"/>
<dbReference type="OrthoDB" id="6500128at2759"/>
<name>A0A2A2LIY3_9BILA</name>
<dbReference type="SMART" id="SM00382">
    <property type="entry name" value="AAA"/>
    <property type="match status" value="2"/>
</dbReference>
<organism evidence="17 18">
    <name type="scientific">Diploscapter pachys</name>
    <dbReference type="NCBI Taxonomy" id="2018661"/>
    <lineage>
        <taxon>Eukaryota</taxon>
        <taxon>Metazoa</taxon>
        <taxon>Ecdysozoa</taxon>
        <taxon>Nematoda</taxon>
        <taxon>Chromadorea</taxon>
        <taxon>Rhabditida</taxon>
        <taxon>Rhabditina</taxon>
        <taxon>Rhabditomorpha</taxon>
        <taxon>Rhabditoidea</taxon>
        <taxon>Rhabditidae</taxon>
        <taxon>Diploscapter</taxon>
    </lineage>
</organism>
<dbReference type="GO" id="GO:0008559">
    <property type="term" value="F:ABC-type xenobiotic transporter activity"/>
    <property type="evidence" value="ECO:0007669"/>
    <property type="project" value="UniProtKB-EC"/>
</dbReference>
<evidence type="ECO:0000256" key="1">
    <source>
        <dbReference type="ARBA" id="ARBA00004141"/>
    </source>
</evidence>
<dbReference type="InterPro" id="IPR027417">
    <property type="entry name" value="P-loop_NTPase"/>
</dbReference>
<dbReference type="GO" id="GO:0016887">
    <property type="term" value="F:ATP hydrolysis activity"/>
    <property type="evidence" value="ECO:0007669"/>
    <property type="project" value="InterPro"/>
</dbReference>
<reference evidence="17 18" key="1">
    <citation type="journal article" date="2017" name="Curr. Biol.">
        <title>Genome architecture and evolution of a unichromosomal asexual nematode.</title>
        <authorList>
            <person name="Fradin H."/>
            <person name="Zegar C."/>
            <person name="Gutwein M."/>
            <person name="Lucas J."/>
            <person name="Kovtun M."/>
            <person name="Corcoran D."/>
            <person name="Baugh L.R."/>
            <person name="Kiontke K."/>
            <person name="Gunsalus K."/>
            <person name="Fitch D.H."/>
            <person name="Piano F."/>
        </authorList>
    </citation>
    <scope>NUCLEOTIDE SEQUENCE [LARGE SCALE GENOMIC DNA]</scope>
    <source>
        <strain evidence="17">PF1309</strain>
    </source>
</reference>